<keyword evidence="1" id="KW-0812">Transmembrane</keyword>
<reference evidence="4 5" key="1">
    <citation type="journal article" date="2017" name="Elife">
        <title>Extensive horizontal gene transfer in cheese-associated bacteria.</title>
        <authorList>
            <person name="Bonham K.S."/>
            <person name="Wolfe B.E."/>
            <person name="Dutton R.J."/>
        </authorList>
    </citation>
    <scope>NUCLEOTIDE SEQUENCE [LARGE SCALE GENOMIC DNA]</scope>
    <source>
        <strain evidence="3 4">900_6</strain>
        <strain evidence="2 5">962_8</strain>
    </source>
</reference>
<evidence type="ECO:0008006" key="6">
    <source>
        <dbReference type="Google" id="ProtNLM"/>
    </source>
</evidence>
<dbReference type="EMBL" id="NRGQ01000023">
    <property type="protein sequence ID" value="PCC42030.1"/>
    <property type="molecule type" value="Genomic_DNA"/>
</dbReference>
<dbReference type="AlphaFoldDB" id="A0A2A3YRT8"/>
<protein>
    <recommendedName>
        <fullName evidence="6">Glycosyltransferase RgtA/B/C/D-like domain-containing protein</fullName>
    </recommendedName>
</protein>
<feature type="transmembrane region" description="Helical" evidence="1">
    <location>
        <begin position="462"/>
        <end position="479"/>
    </location>
</feature>
<evidence type="ECO:0000313" key="5">
    <source>
        <dbReference type="Proteomes" id="UP000218620"/>
    </source>
</evidence>
<feature type="transmembrane region" description="Helical" evidence="1">
    <location>
        <begin position="119"/>
        <end position="138"/>
    </location>
</feature>
<dbReference type="EMBL" id="NRGO01000028">
    <property type="protein sequence ID" value="PCC48650.1"/>
    <property type="molecule type" value="Genomic_DNA"/>
</dbReference>
<feature type="transmembrane region" description="Helical" evidence="1">
    <location>
        <begin position="144"/>
        <end position="160"/>
    </location>
</feature>
<evidence type="ECO:0000313" key="2">
    <source>
        <dbReference type="EMBL" id="PCC42030.1"/>
    </source>
</evidence>
<feature type="transmembrane region" description="Helical" evidence="1">
    <location>
        <begin position="391"/>
        <end position="410"/>
    </location>
</feature>
<dbReference type="Proteomes" id="UP000217720">
    <property type="component" value="Unassembled WGS sequence"/>
</dbReference>
<keyword evidence="1" id="KW-1133">Transmembrane helix</keyword>
<dbReference type="RefSeq" id="WP_096161228.1">
    <property type="nucleotide sequence ID" value="NZ_JABUYB010000023.1"/>
</dbReference>
<feature type="transmembrane region" description="Helical" evidence="1">
    <location>
        <begin position="24"/>
        <end position="46"/>
    </location>
</feature>
<proteinExistence type="predicted"/>
<feature type="transmembrane region" description="Helical" evidence="1">
    <location>
        <begin position="431"/>
        <end position="450"/>
    </location>
</feature>
<keyword evidence="1" id="KW-0472">Membrane</keyword>
<feature type="transmembrane region" description="Helical" evidence="1">
    <location>
        <begin position="167"/>
        <end position="182"/>
    </location>
</feature>
<organism evidence="2 5">
    <name type="scientific">Brevibacterium aurantiacum</name>
    <dbReference type="NCBI Taxonomy" id="273384"/>
    <lineage>
        <taxon>Bacteria</taxon>
        <taxon>Bacillati</taxon>
        <taxon>Actinomycetota</taxon>
        <taxon>Actinomycetes</taxon>
        <taxon>Micrococcales</taxon>
        <taxon>Brevibacteriaceae</taxon>
        <taxon>Brevibacterium</taxon>
    </lineage>
</organism>
<gene>
    <name evidence="3" type="ORF">CIK62_17305</name>
    <name evidence="2" type="ORF">CIK65_14730</name>
</gene>
<dbReference type="Proteomes" id="UP000218620">
    <property type="component" value="Unassembled WGS sequence"/>
</dbReference>
<comment type="caution">
    <text evidence="2">The sequence shown here is derived from an EMBL/GenBank/DDBJ whole genome shotgun (WGS) entry which is preliminary data.</text>
</comment>
<feature type="transmembrane region" description="Helical" evidence="1">
    <location>
        <begin position="89"/>
        <end position="112"/>
    </location>
</feature>
<sequence length="498" mass="55836">MIEPSSQQQRRVGKRLRTFATSGLAWDIVLALITLMWSFVFIRLFFPGRANVDIGNQYLQAIGKAPVTDWHPPIMSIVWRGLINVTGQAGSLLVLQVIILAVASWLIGVLVHRNGAPRWVSLLGPAIMMTPWVISQMMTLWKDTQMAVALLLAVILLIVARTVPKGWILWIPAVVLLVYALGVRKNAVFAIVPIAIYAAFCLVQRFNLKRVVLSTVALTVAVLAILGVGMKATDAAIASAADVKPTGQISQIFLDDVMFSVPDAQLQASDAPAELKDHISSARDKCLERGENWDAYWNCYGRGVTGRAFSPIAYQDELKDLWMTEVITHPLRYLKYRTSVFSMYFFSSSLEYWDGDWNGDAEEVGIADSDPKADYIFQPYVEGFALATFPMLFKPWFWSLVAVLALVFAGRTRPAREQLRLETGTRRQRNFAPEITMLATSALCYIFGYLPIVPANHFRYTFWPALAVTVALIFMLAEWRRRRSVGTPRSRAFSESET</sequence>
<accession>A0A2A3YRT8</accession>
<evidence type="ECO:0000256" key="1">
    <source>
        <dbReference type="SAM" id="Phobius"/>
    </source>
</evidence>
<evidence type="ECO:0000313" key="3">
    <source>
        <dbReference type="EMBL" id="PCC48650.1"/>
    </source>
</evidence>
<evidence type="ECO:0000313" key="4">
    <source>
        <dbReference type="Proteomes" id="UP000217720"/>
    </source>
</evidence>
<feature type="transmembrane region" description="Helical" evidence="1">
    <location>
        <begin position="188"/>
        <end position="204"/>
    </location>
</feature>
<feature type="transmembrane region" description="Helical" evidence="1">
    <location>
        <begin position="211"/>
        <end position="230"/>
    </location>
</feature>
<name>A0A2A3YRT8_BREAU</name>